<feature type="domain" description="Prephenate/arogenate dehydrogenase" evidence="2">
    <location>
        <begin position="2"/>
        <end position="286"/>
    </location>
</feature>
<dbReference type="SUPFAM" id="SSF48179">
    <property type="entry name" value="6-phosphogluconate dehydrogenase C-terminal domain-like"/>
    <property type="match status" value="1"/>
</dbReference>
<dbReference type="OrthoDB" id="9802008at2"/>
<dbReference type="EMBL" id="MTPW01000001">
    <property type="protein sequence ID" value="PQJ31829.1"/>
    <property type="molecule type" value="Genomic_DNA"/>
</dbReference>
<reference evidence="3 4" key="1">
    <citation type="submission" date="2017-01" db="EMBL/GenBank/DDBJ databases">
        <title>Trade-off between light-utilization and light-protection in marine flavobacteria.</title>
        <authorList>
            <person name="Kumagai Y."/>
            <person name="Yoshizawa S."/>
            <person name="Kogure K."/>
            <person name="Iwasaki W."/>
        </authorList>
    </citation>
    <scope>NUCLEOTIDE SEQUENCE [LARGE SCALE GENOMIC DNA]</scope>
    <source>
        <strain evidence="3 4">KCTC 32109</strain>
    </source>
</reference>
<dbReference type="Proteomes" id="UP000239747">
    <property type="component" value="Unassembled WGS sequence"/>
</dbReference>
<comment type="caution">
    <text evidence="3">The sequence shown here is derived from an EMBL/GenBank/DDBJ whole genome shotgun (WGS) entry which is preliminary data.</text>
</comment>
<dbReference type="GO" id="GO:0004665">
    <property type="term" value="F:prephenate dehydrogenase (NADP+) activity"/>
    <property type="evidence" value="ECO:0007669"/>
    <property type="project" value="InterPro"/>
</dbReference>
<keyword evidence="4" id="KW-1185">Reference proteome</keyword>
<proteinExistence type="predicted"/>
<dbReference type="GO" id="GO:0006571">
    <property type="term" value="P:tyrosine biosynthetic process"/>
    <property type="evidence" value="ECO:0007669"/>
    <property type="project" value="InterPro"/>
</dbReference>
<accession>A0A2S7UAB8</accession>
<keyword evidence="1" id="KW-0560">Oxidoreductase</keyword>
<dbReference type="InterPro" id="IPR050812">
    <property type="entry name" value="Preph/Arog_dehydrog"/>
</dbReference>
<dbReference type="PANTHER" id="PTHR21363:SF0">
    <property type="entry name" value="PREPHENATE DEHYDROGENASE [NADP(+)]"/>
    <property type="match status" value="1"/>
</dbReference>
<evidence type="ECO:0000313" key="3">
    <source>
        <dbReference type="EMBL" id="PQJ31829.1"/>
    </source>
</evidence>
<dbReference type="PANTHER" id="PTHR21363">
    <property type="entry name" value="PREPHENATE DEHYDROGENASE"/>
    <property type="match status" value="1"/>
</dbReference>
<dbReference type="InterPro" id="IPR046826">
    <property type="entry name" value="PDH_N"/>
</dbReference>
<dbReference type="RefSeq" id="WP_105070937.1">
    <property type="nucleotide sequence ID" value="NZ_MTPW01000001.1"/>
</dbReference>
<dbReference type="FunFam" id="3.40.50.720:FF:000208">
    <property type="entry name" value="Prephenate dehydrogenase"/>
    <property type="match status" value="1"/>
</dbReference>
<dbReference type="GO" id="GO:0008977">
    <property type="term" value="F:prephenate dehydrogenase (NAD+) activity"/>
    <property type="evidence" value="ECO:0007669"/>
    <property type="project" value="InterPro"/>
</dbReference>
<dbReference type="PROSITE" id="PS51176">
    <property type="entry name" value="PDH_ADH"/>
    <property type="match status" value="1"/>
</dbReference>
<dbReference type="InterPro" id="IPR046825">
    <property type="entry name" value="PDH_C"/>
</dbReference>
<dbReference type="Pfam" id="PF02153">
    <property type="entry name" value="PDH_N"/>
    <property type="match status" value="1"/>
</dbReference>
<evidence type="ECO:0000259" key="2">
    <source>
        <dbReference type="PROSITE" id="PS51176"/>
    </source>
</evidence>
<dbReference type="GO" id="GO:0070403">
    <property type="term" value="F:NAD+ binding"/>
    <property type="evidence" value="ECO:0007669"/>
    <property type="project" value="InterPro"/>
</dbReference>
<sequence length="286" mass="32006">MKNIFLIGTGLIGGSMLKDLRVHYPQAIFYGIDQNIAHAQKAKQNGIVDEVANLSDVSNADFVIISIPVDATLKVLPQVLDLINEYALVIDVGSTKEAICKSVENHKNRRQYLAAHPIAGTEFSGPDAAISNLFVKKTLIVCEVEKTTFKLQELANQLFEKLRMRVRYMTPAAHDKHIAYVSHLSHISSFMLGKTVIQEEENERDIFDLAGSGFESTVRLAKSSPAMWTPIFAQNKENVLASLDGYIENLSRFRESVKNNDHQSIFQDMEETNRIKTILKGIENGK</sequence>
<dbReference type="InterPro" id="IPR003099">
    <property type="entry name" value="Prephen_DH"/>
</dbReference>
<dbReference type="Gene3D" id="3.40.50.720">
    <property type="entry name" value="NAD(P)-binding Rossmann-like Domain"/>
    <property type="match status" value="1"/>
</dbReference>
<dbReference type="InterPro" id="IPR008927">
    <property type="entry name" value="6-PGluconate_DH-like_C_sf"/>
</dbReference>
<dbReference type="Gene3D" id="1.10.3660.10">
    <property type="entry name" value="6-phosphogluconate dehydrogenase C-terminal like domain"/>
    <property type="match status" value="1"/>
</dbReference>
<dbReference type="NCBIfam" id="NF006307">
    <property type="entry name" value="PRK08507.1"/>
    <property type="match status" value="1"/>
</dbReference>
<evidence type="ECO:0000313" key="4">
    <source>
        <dbReference type="Proteomes" id="UP000239747"/>
    </source>
</evidence>
<protein>
    <submittedName>
        <fullName evidence="3">Prephenate dehydrogenase</fullName>
    </submittedName>
</protein>
<name>A0A2S7UAB8_9FLAO</name>
<dbReference type="SUPFAM" id="SSF51735">
    <property type="entry name" value="NAD(P)-binding Rossmann-fold domains"/>
    <property type="match status" value="1"/>
</dbReference>
<gene>
    <name evidence="3" type="ORF">BST92_07770</name>
</gene>
<evidence type="ECO:0000256" key="1">
    <source>
        <dbReference type="ARBA" id="ARBA00023002"/>
    </source>
</evidence>
<dbReference type="InterPro" id="IPR036291">
    <property type="entry name" value="NAD(P)-bd_dom_sf"/>
</dbReference>
<organism evidence="3 4">
    <name type="scientific">Nonlabens arenilitoris</name>
    <dbReference type="NCBI Taxonomy" id="1217969"/>
    <lineage>
        <taxon>Bacteria</taxon>
        <taxon>Pseudomonadati</taxon>
        <taxon>Bacteroidota</taxon>
        <taxon>Flavobacteriia</taxon>
        <taxon>Flavobacteriales</taxon>
        <taxon>Flavobacteriaceae</taxon>
        <taxon>Nonlabens</taxon>
    </lineage>
</organism>
<dbReference type="Pfam" id="PF20463">
    <property type="entry name" value="PDH_C"/>
    <property type="match status" value="1"/>
</dbReference>
<dbReference type="AlphaFoldDB" id="A0A2S7UAB8"/>